<dbReference type="RefSeq" id="WP_249737716.1">
    <property type="nucleotide sequence ID" value="NZ_JAKNCJ010000004.1"/>
</dbReference>
<sequence>MADQDGTADDAPGYAAFESRDDLEKYGDNALLLFVAQMRLGFDDVDTFASNSLTDGSNDKKCDLVAVSADKQRIVLAQGYVSGKTTAGEAPANKASDLNTAVSWLLDGDLDGLPETLRGAAEEVRDALAGGEIRELQLWYVHNRNESNNVDDELKQAVKTANGILKSLYSDLDVDVSCVEIGRSVLEDEYQRMNAPILVADEYVFEVPGGFEMQEDDWSAFFTAVEVADLRALWATHKTKLMSPNIRDYLGVVRSSGNINFGIKETAKGQPDNFAIFNNGITVLVNKYEHKVADDGFQTLAVEGIGVVNGGQTTGALGSLDATEATATAGARVMARFVKCTNTAVLSDIVKYNNTQNKVEATDFRSKDAVQDRLRKEFDGMPEADYRGGRRGGTTDAIQRVKTLLPDSTVAQSLAAFHGEPNLAYNETRSIWDNDAIYSRVFRDTVTAKHILYAYGLLKAIEQVKAKLLAIPEASRTEAQKRHAAFVSARGSNYLLVAALGACIETILGVAVADRHNLQFKTSKTPAQAIAAWLPVVEVAMAFSGQLAPATDRGLKAQDRVKKAIEDFGSMLEATRSANPAPFDDLAADTQSGA</sequence>
<gene>
    <name evidence="2" type="ORF">Bequi_09625</name>
</gene>
<protein>
    <submittedName>
        <fullName evidence="2">AIPR family protein</fullName>
    </submittedName>
</protein>
<evidence type="ECO:0000259" key="1">
    <source>
        <dbReference type="Pfam" id="PF10592"/>
    </source>
</evidence>
<proteinExistence type="predicted"/>
<dbReference type="EMBL" id="JAKNCJ010000004">
    <property type="protein sequence ID" value="MCL6423642.1"/>
    <property type="molecule type" value="Genomic_DNA"/>
</dbReference>
<feature type="domain" description="Abortive phage infection protein C-terminal" evidence="1">
    <location>
        <begin position="244"/>
        <end position="464"/>
    </location>
</feature>
<dbReference type="Pfam" id="PF10592">
    <property type="entry name" value="AIPR"/>
    <property type="match status" value="1"/>
</dbReference>
<comment type="caution">
    <text evidence="2">The sequence shown here is derived from an EMBL/GenBank/DDBJ whole genome shotgun (WGS) entry which is preliminary data.</text>
</comment>
<keyword evidence="3" id="KW-1185">Reference proteome</keyword>
<organism evidence="2 3">
    <name type="scientific">Brachybacterium equifaecis</name>
    <dbReference type="NCBI Taxonomy" id="2910770"/>
    <lineage>
        <taxon>Bacteria</taxon>
        <taxon>Bacillati</taxon>
        <taxon>Actinomycetota</taxon>
        <taxon>Actinomycetes</taxon>
        <taxon>Micrococcales</taxon>
        <taxon>Dermabacteraceae</taxon>
        <taxon>Brachybacterium</taxon>
    </lineage>
</organism>
<evidence type="ECO:0000313" key="3">
    <source>
        <dbReference type="Proteomes" id="UP001203761"/>
    </source>
</evidence>
<dbReference type="InterPro" id="IPR018891">
    <property type="entry name" value="AIPR_C"/>
</dbReference>
<name>A0ABT0R160_9MICO</name>
<reference evidence="2" key="1">
    <citation type="submission" date="2022-02" db="EMBL/GenBank/DDBJ databases">
        <authorList>
            <person name="Lee M."/>
            <person name="Kim S.-J."/>
            <person name="Jung M.-Y."/>
        </authorList>
    </citation>
    <scope>NUCLEOTIDE SEQUENCE</scope>
    <source>
        <strain evidence="2">JHP9</strain>
    </source>
</reference>
<accession>A0ABT0R160</accession>
<dbReference type="Proteomes" id="UP001203761">
    <property type="component" value="Unassembled WGS sequence"/>
</dbReference>
<evidence type="ECO:0000313" key="2">
    <source>
        <dbReference type="EMBL" id="MCL6423642.1"/>
    </source>
</evidence>